<feature type="chain" id="PRO_5028829386" evidence="4">
    <location>
        <begin position="24"/>
        <end position="1187"/>
    </location>
</feature>
<dbReference type="InterPro" id="IPR001434">
    <property type="entry name" value="OmcB-like_DUF11"/>
</dbReference>
<dbReference type="InterPro" id="IPR003644">
    <property type="entry name" value="Calx_beta"/>
</dbReference>
<dbReference type="Pfam" id="PF01345">
    <property type="entry name" value="DUF11"/>
    <property type="match status" value="2"/>
</dbReference>
<gene>
    <name evidence="6" type="ORF">H9L16_07260</name>
</gene>
<dbReference type="Gene3D" id="2.60.40.10">
    <property type="entry name" value="Immunoglobulins"/>
    <property type="match status" value="1"/>
</dbReference>
<dbReference type="SUPFAM" id="SSF56219">
    <property type="entry name" value="DNase I-like"/>
    <property type="match status" value="1"/>
</dbReference>
<evidence type="ECO:0000256" key="1">
    <source>
        <dbReference type="ARBA" id="ARBA00022729"/>
    </source>
</evidence>
<evidence type="ECO:0000259" key="5">
    <source>
        <dbReference type="PROSITE" id="PS51841"/>
    </source>
</evidence>
<dbReference type="Gene3D" id="2.60.40.2030">
    <property type="match status" value="1"/>
</dbReference>
<reference evidence="6 7" key="1">
    <citation type="submission" date="2020-08" db="EMBL/GenBank/DDBJ databases">
        <title>Genome sequence of Thermomonas carbonis KCTC 42013T.</title>
        <authorList>
            <person name="Hyun D.-W."/>
            <person name="Bae J.-W."/>
        </authorList>
    </citation>
    <scope>NUCLEOTIDE SEQUENCE [LARGE SCALE GENOMIC DNA]</scope>
    <source>
        <strain evidence="6 7">KCTC 42013</strain>
    </source>
</reference>
<dbReference type="InterPro" id="IPR038081">
    <property type="entry name" value="CalX-like_sf"/>
</dbReference>
<dbReference type="GO" id="GO:0007154">
    <property type="term" value="P:cell communication"/>
    <property type="evidence" value="ECO:0007669"/>
    <property type="project" value="InterPro"/>
</dbReference>
<feature type="signal peptide" evidence="4">
    <location>
        <begin position="1"/>
        <end position="23"/>
    </location>
</feature>
<evidence type="ECO:0000256" key="4">
    <source>
        <dbReference type="SAM" id="SignalP"/>
    </source>
</evidence>
<dbReference type="Pfam" id="PF00932">
    <property type="entry name" value="LTD"/>
    <property type="match status" value="1"/>
</dbReference>
<dbReference type="Gene3D" id="3.60.10.10">
    <property type="entry name" value="Endonuclease/exonuclease/phosphatase"/>
    <property type="match status" value="1"/>
</dbReference>
<dbReference type="CDD" id="cd04486">
    <property type="entry name" value="YhcR_OBF_like"/>
    <property type="match status" value="1"/>
</dbReference>
<dbReference type="InterPro" id="IPR001322">
    <property type="entry name" value="Lamin_tail_dom"/>
</dbReference>
<accession>A0A7G9SU14</accession>
<keyword evidence="3" id="KW-0106">Calcium</keyword>
<keyword evidence="1 4" id="KW-0732">Signal</keyword>
<keyword evidence="7" id="KW-1185">Reference proteome</keyword>
<dbReference type="EMBL" id="CP060719">
    <property type="protein sequence ID" value="QNN71339.1"/>
    <property type="molecule type" value="Genomic_DNA"/>
</dbReference>
<organism evidence="6 7">
    <name type="scientific">Thermomonas carbonis</name>
    <dbReference type="NCBI Taxonomy" id="1463158"/>
    <lineage>
        <taxon>Bacteria</taxon>
        <taxon>Pseudomonadati</taxon>
        <taxon>Pseudomonadota</taxon>
        <taxon>Gammaproteobacteria</taxon>
        <taxon>Lysobacterales</taxon>
        <taxon>Lysobacteraceae</taxon>
        <taxon>Thermomonas</taxon>
    </lineage>
</organism>
<feature type="domain" description="LTD" evidence="5">
    <location>
        <begin position="18"/>
        <end position="142"/>
    </location>
</feature>
<dbReference type="SUPFAM" id="SSF141072">
    <property type="entry name" value="CalX-like"/>
    <property type="match status" value="1"/>
</dbReference>
<evidence type="ECO:0000256" key="3">
    <source>
        <dbReference type="ARBA" id="ARBA00022837"/>
    </source>
</evidence>
<dbReference type="PANTHER" id="PTHR42834:SF1">
    <property type="entry name" value="ENDONUCLEASE_EXONUCLEASE_PHOSPHATASE FAMILY PROTEIN (AFU_ORTHOLOGUE AFUA_3G09210)"/>
    <property type="match status" value="1"/>
</dbReference>
<dbReference type="PROSITE" id="PS51841">
    <property type="entry name" value="LTD"/>
    <property type="match status" value="1"/>
</dbReference>
<proteinExistence type="predicted"/>
<evidence type="ECO:0000256" key="2">
    <source>
        <dbReference type="ARBA" id="ARBA00022737"/>
    </source>
</evidence>
<sequence>MKLTFSRLSVALLLAMGAGSAEAADLLISEYIEASVGNNKALELYNGTGTPVNLSGYKLELYANGRPEANGPTSTISLPDIELPNGGTYVVCNTSAIPPATNAEIPATSCQQLSGSITHNGDDAWVLRRTDNTVVDSFGQVGVDPGTGWGTGGTSTVDRTLRRKSSVCSGDTSISDAFDPATEWDGFDDRTYAGLGTHSATCAGGPILISINDVALAEGNAGTTIFTFTVGLSAPAGAGGVTFDIATADGTATAGSDYIASSLTGQTIPAGSSTYSFTVTVNGETAVEGNEGFLVNISNVVGATVGDASGLGTILNDDAAAAAIHDIQGNGSESPFDGTAVTTSGIVTAKRSNGFFMQSPDASVDADSMTSEAVFVFTGTAPAFNIGDLVQVTGTVDEFAGSGGVYNMPSTQLQPSSMVVSSTGNPLPAAVEITAAMLGASSLPDVLEHLEGMRVTVASGKIVAQSPGNTNEDSVTSSDLNGEFEIVVAGVQRPLREAGISIFDPYPAAPTIPLFDANQERLKVYPLVVPSGGTPRVDAGGTVSNLAGVLTYFGSNFAESAWELLYDADAPPTIVPGTAQAVSDPTSDDVTIAGFNMLRLFDDIANGSGPTLSTLNFDKRVTKAAAVICDWLKTPDILGAVEVENLNALSTLANKLNSTCASEPTYVAYLQEGNDVGGIDVGFLVNTRAAGAVSRVQVVEIEQHGKTTTWSEPGGDTSLLNDRPPLRLKALVTLDDGRNYPITAIVVHQRSLNGNDATGSSGDRVRAKRAKQAEFLAQLVDDLQTANPDEKIVLVGDFNAFEVNDGYVDAMGITTGNPAPASEVVFWADSPLSPANGGIPLIMGNELIADPEQRYSYIFGNISQSLDHAVVNEALAMDPGVAEVLVDHARVNADFRHGHFAEFDPPYTSENPPLRTSDHDPVRISIRLAQILNADLSVTASAESTQIGSGDTAVFHVDVANAGPSSADPASLSIMFDGLVTPVVEMPSGWTCAAATQDALAHTTTVDCTASEFASSAADRFTVSVASTGTPVLRMTATVASSTGDPNSANNQATAQVLAGQAADLGVNWSGEQAQPGLAKATLTLRNDGPDAASGAVANFRLTLPRGVFFSNIVPPAGWGCKRVITLTAFRCTTSRSIPAGSSSAFQFVALGFSSGTSSNAYVLEATISSETTDPDLSDNAQTVSFP</sequence>
<dbReference type="RefSeq" id="WP_187553852.1">
    <property type="nucleotide sequence ID" value="NZ_BMZL01000002.1"/>
</dbReference>
<evidence type="ECO:0000313" key="6">
    <source>
        <dbReference type="EMBL" id="QNN71339.1"/>
    </source>
</evidence>
<dbReference type="Pfam" id="PF03160">
    <property type="entry name" value="Calx-beta"/>
    <property type="match status" value="1"/>
</dbReference>
<dbReference type="InterPro" id="IPR013783">
    <property type="entry name" value="Ig-like_fold"/>
</dbReference>
<evidence type="ECO:0000313" key="7">
    <source>
        <dbReference type="Proteomes" id="UP000515804"/>
    </source>
</evidence>
<dbReference type="GO" id="GO:0016020">
    <property type="term" value="C:membrane"/>
    <property type="evidence" value="ECO:0007669"/>
    <property type="project" value="InterPro"/>
</dbReference>
<dbReference type="PANTHER" id="PTHR42834">
    <property type="entry name" value="ENDONUCLEASE/EXONUCLEASE/PHOSPHATASE FAMILY PROTEIN (AFU_ORTHOLOGUE AFUA_3G09210)"/>
    <property type="match status" value="1"/>
</dbReference>
<dbReference type="AlphaFoldDB" id="A0A7G9SU14"/>
<dbReference type="KEGG" id="tcn:H9L16_07260"/>
<keyword evidence="2" id="KW-0677">Repeat</keyword>
<protein>
    <submittedName>
        <fullName evidence="6">Lamin tail domain-containing protein</fullName>
    </submittedName>
</protein>
<name>A0A7G9SU14_9GAMM</name>
<dbReference type="Proteomes" id="UP000515804">
    <property type="component" value="Chromosome"/>
</dbReference>
<dbReference type="InterPro" id="IPR036691">
    <property type="entry name" value="Endo/exonu/phosph_ase_sf"/>
</dbReference>